<gene>
    <name evidence="1" type="ORF">CF15_06920</name>
</gene>
<comment type="caution">
    <text evidence="1">The sequence shown here is derived from an EMBL/GenBank/DDBJ whole genome shotgun (WGS) entry which is preliminary data.</text>
</comment>
<dbReference type="STRING" id="2309.CF15_06920"/>
<sequence length="192" mass="21179">MKGPYLDLRGYRGFIPYRELERSMEGVRELRLAVDPEAVPLVEAWARLQGLQASLAEDGTLRLARRGDKQGGAKEKVEREAAAPPLWVDHGSWDSELSKRLSDAGYIVNTVIQAPVLYRGHPSGFNYDRLRGRSALLRVTMPDSDYFLAVRGGRVVAAAQLGKPLSPRQAETLLATLQSSSEALLTVYNTSV</sequence>
<evidence type="ECO:0000313" key="1">
    <source>
        <dbReference type="EMBL" id="KSW12450.1"/>
    </source>
</evidence>
<dbReference type="AlphaFoldDB" id="A0A0V8RWV5"/>
<evidence type="ECO:0000313" key="2">
    <source>
        <dbReference type="Proteomes" id="UP000053352"/>
    </source>
</evidence>
<dbReference type="Proteomes" id="UP000053352">
    <property type="component" value="Unassembled WGS sequence"/>
</dbReference>
<protein>
    <submittedName>
        <fullName evidence="1">Uncharacterized protein</fullName>
    </submittedName>
</protein>
<accession>A0A0V8RWV5</accession>
<keyword evidence="2" id="KW-1185">Reference proteome</keyword>
<dbReference type="RefSeq" id="WP_058371134.1">
    <property type="nucleotide sequence ID" value="NZ_LNTB01000001.1"/>
</dbReference>
<proteinExistence type="predicted"/>
<dbReference type="OrthoDB" id="15503at2157"/>
<reference evidence="1 2" key="1">
    <citation type="submission" date="2015-11" db="EMBL/GenBank/DDBJ databases">
        <title>Genome sequence of Pyrodictium occultum PL-19, a marine hyperthermophilic archaeon isolated from Volcano, Italy.</title>
        <authorList>
            <person name="Utturkar S."/>
            <person name="Huber H."/>
            <person name="Leptihn S."/>
            <person name="Brown S."/>
            <person name="Stetter K.O."/>
            <person name="Podar M."/>
        </authorList>
    </citation>
    <scope>NUCLEOTIDE SEQUENCE [LARGE SCALE GENOMIC DNA]</scope>
    <source>
        <strain evidence="1 2">PL-19</strain>
    </source>
</reference>
<dbReference type="EMBL" id="LNTB01000001">
    <property type="protein sequence ID" value="KSW12450.1"/>
    <property type="molecule type" value="Genomic_DNA"/>
</dbReference>
<name>A0A0V8RWV5_PYROC</name>
<organism evidence="1 2">
    <name type="scientific">Pyrodictium occultum</name>
    <dbReference type="NCBI Taxonomy" id="2309"/>
    <lineage>
        <taxon>Archaea</taxon>
        <taxon>Thermoproteota</taxon>
        <taxon>Thermoprotei</taxon>
        <taxon>Desulfurococcales</taxon>
        <taxon>Pyrodictiaceae</taxon>
        <taxon>Pyrodictium</taxon>
    </lineage>
</organism>